<name>A0A0D1YEF2_9EURO</name>
<dbReference type="OrthoDB" id="4521223at2759"/>
<dbReference type="Pfam" id="PF04479">
    <property type="entry name" value="RTA1"/>
    <property type="match status" value="1"/>
</dbReference>
<dbReference type="HOGENOM" id="CLU_033465_6_1_1"/>
<dbReference type="GO" id="GO:0005886">
    <property type="term" value="C:plasma membrane"/>
    <property type="evidence" value="ECO:0007669"/>
    <property type="project" value="TreeGrafter"/>
</dbReference>
<feature type="transmembrane region" description="Helical" evidence="5">
    <location>
        <begin position="156"/>
        <end position="180"/>
    </location>
</feature>
<feature type="transmembrane region" description="Helical" evidence="5">
    <location>
        <begin position="45"/>
        <end position="63"/>
    </location>
</feature>
<dbReference type="PANTHER" id="PTHR31465">
    <property type="entry name" value="PROTEIN RTA1-RELATED"/>
    <property type="match status" value="1"/>
</dbReference>
<dbReference type="Proteomes" id="UP000053599">
    <property type="component" value="Unassembled WGS sequence"/>
</dbReference>
<keyword evidence="3 5" id="KW-1133">Transmembrane helix</keyword>
<keyword evidence="4 5" id="KW-0472">Membrane</keyword>
<dbReference type="InterPro" id="IPR007568">
    <property type="entry name" value="RTA1"/>
</dbReference>
<feature type="transmembrane region" description="Helical" evidence="5">
    <location>
        <begin position="201"/>
        <end position="222"/>
    </location>
</feature>
<protein>
    <recommendedName>
        <fullName evidence="8">RTA1-domain-containing protein</fullName>
    </recommendedName>
</protein>
<evidence type="ECO:0000256" key="2">
    <source>
        <dbReference type="ARBA" id="ARBA00022692"/>
    </source>
</evidence>
<feature type="transmembrane region" description="Helical" evidence="5">
    <location>
        <begin position="83"/>
        <end position="107"/>
    </location>
</feature>
<sequence length="335" mass="37511">MTLLPGSKFTHFAYNPNVAANACYIAILSFCLLAQLVQGLRYRTWNFMGPMLAGISLELMGYTARIFMHNNPSSREAFLVDNITLILGPAFLLASIYLCMGHLVRIYGENLSYLKPRTYLLIFVACDLVNLTLQGLGGGVSSTQQHQKGIQAGINIVIAGLASQVASLFIFMLCCTYFTIKIHRHPEEVLVEYRSIRETRLFRAFLFGIGVATTCIFTRSVFRIIELRQGFTGPLANSEIHFMILEGGMVLIAVAVLTTLHPGYCFQGYWRIPEVTKIYDTRNQKTHNLKSSLLRKGMSYSEEDFREVVDEFVAGKFDGVGTVITSRVLLEDVVT</sequence>
<accession>A0A0D1YEF2</accession>
<proteinExistence type="predicted"/>
<gene>
    <name evidence="6" type="ORF">PV11_03518</name>
</gene>
<organism evidence="6 7">
    <name type="scientific">Exophiala sideris</name>
    <dbReference type="NCBI Taxonomy" id="1016849"/>
    <lineage>
        <taxon>Eukaryota</taxon>
        <taxon>Fungi</taxon>
        <taxon>Dikarya</taxon>
        <taxon>Ascomycota</taxon>
        <taxon>Pezizomycotina</taxon>
        <taxon>Eurotiomycetes</taxon>
        <taxon>Chaetothyriomycetidae</taxon>
        <taxon>Chaetothyriales</taxon>
        <taxon>Herpotrichiellaceae</taxon>
        <taxon>Exophiala</taxon>
    </lineage>
</organism>
<dbReference type="AlphaFoldDB" id="A0A0D1YEF2"/>
<evidence type="ECO:0008006" key="8">
    <source>
        <dbReference type="Google" id="ProtNLM"/>
    </source>
</evidence>
<feature type="transmembrane region" description="Helical" evidence="5">
    <location>
        <begin position="12"/>
        <end position="33"/>
    </location>
</feature>
<evidence type="ECO:0000256" key="3">
    <source>
        <dbReference type="ARBA" id="ARBA00022989"/>
    </source>
</evidence>
<feature type="transmembrane region" description="Helical" evidence="5">
    <location>
        <begin position="119"/>
        <end position="136"/>
    </location>
</feature>
<evidence type="ECO:0000256" key="5">
    <source>
        <dbReference type="SAM" id="Phobius"/>
    </source>
</evidence>
<comment type="subcellular location">
    <subcellularLocation>
        <location evidence="1">Membrane</location>
        <topology evidence="1">Multi-pass membrane protein</topology>
    </subcellularLocation>
</comment>
<dbReference type="EMBL" id="KN846952">
    <property type="protein sequence ID" value="KIV81327.1"/>
    <property type="molecule type" value="Genomic_DNA"/>
</dbReference>
<dbReference type="STRING" id="1016849.A0A0D1YEF2"/>
<dbReference type="PANTHER" id="PTHR31465:SF9">
    <property type="entry name" value="SPHINGOID LONG-CHAIN BASE TRANSPORTER RSB1"/>
    <property type="match status" value="1"/>
</dbReference>
<keyword evidence="2 5" id="KW-0812">Transmembrane</keyword>
<dbReference type="GO" id="GO:0000324">
    <property type="term" value="C:fungal-type vacuole"/>
    <property type="evidence" value="ECO:0007669"/>
    <property type="project" value="TreeGrafter"/>
</dbReference>
<evidence type="ECO:0000313" key="6">
    <source>
        <dbReference type="EMBL" id="KIV81327.1"/>
    </source>
</evidence>
<evidence type="ECO:0000256" key="4">
    <source>
        <dbReference type="ARBA" id="ARBA00023136"/>
    </source>
</evidence>
<evidence type="ECO:0000256" key="1">
    <source>
        <dbReference type="ARBA" id="ARBA00004141"/>
    </source>
</evidence>
<feature type="transmembrane region" description="Helical" evidence="5">
    <location>
        <begin position="242"/>
        <end position="261"/>
    </location>
</feature>
<evidence type="ECO:0000313" key="7">
    <source>
        <dbReference type="Proteomes" id="UP000053599"/>
    </source>
</evidence>
<reference evidence="6 7" key="1">
    <citation type="submission" date="2015-01" db="EMBL/GenBank/DDBJ databases">
        <title>The Genome Sequence of Exophiala sideris CBS121828.</title>
        <authorList>
            <consortium name="The Broad Institute Genomics Platform"/>
            <person name="Cuomo C."/>
            <person name="de Hoog S."/>
            <person name="Gorbushina A."/>
            <person name="Stielow B."/>
            <person name="Teixiera M."/>
            <person name="Abouelleil A."/>
            <person name="Chapman S.B."/>
            <person name="Priest M."/>
            <person name="Young S.K."/>
            <person name="Wortman J."/>
            <person name="Nusbaum C."/>
            <person name="Birren B."/>
        </authorList>
    </citation>
    <scope>NUCLEOTIDE SEQUENCE [LARGE SCALE GENOMIC DNA]</scope>
    <source>
        <strain evidence="6 7">CBS 121828</strain>
    </source>
</reference>